<name>A0A835I935_9MAGN</name>
<feature type="transmembrane region" description="Helical" evidence="1">
    <location>
        <begin position="231"/>
        <end position="252"/>
    </location>
</feature>
<keyword evidence="1" id="KW-0472">Membrane</keyword>
<accession>A0A835I935</accession>
<sequence length="269" mass="31718">MSENQNQTTRRTRHRLWMENSARPVQQLSEEQLELAKSCEESKYTNQEEVLNLRKRASEAVIQLKILLFLCLGTNSSHYTKTLHHNEWYSCMVFISLGLMWATLLCWITYRRVHYFFKNIDCFVRRDEALMRDVDELARYIQNSGDVLHVASNFGGDHPTLVDINIFPRVLNRGECLSLLTLLKKLVKEPTLRSNIKRKYELMMVVVLFWFGTLYLIVMAATSHYTMLGTFFSFLCIYFTCFPFLANCLCAFDGLKYFFLDLEMEDRTQ</sequence>
<gene>
    <name evidence="2" type="ORF">IFM89_033567</name>
</gene>
<feature type="transmembrane region" description="Helical" evidence="1">
    <location>
        <begin position="62"/>
        <end position="80"/>
    </location>
</feature>
<protein>
    <submittedName>
        <fullName evidence="2">Uncharacterized protein</fullName>
    </submittedName>
</protein>
<evidence type="ECO:0000313" key="3">
    <source>
        <dbReference type="Proteomes" id="UP000631114"/>
    </source>
</evidence>
<dbReference type="EMBL" id="JADFTS010000004">
    <property type="protein sequence ID" value="KAF9611563.1"/>
    <property type="molecule type" value="Genomic_DNA"/>
</dbReference>
<reference evidence="2 3" key="1">
    <citation type="submission" date="2020-10" db="EMBL/GenBank/DDBJ databases">
        <title>The Coptis chinensis genome and diversification of protoberbering-type alkaloids.</title>
        <authorList>
            <person name="Wang B."/>
            <person name="Shu S."/>
            <person name="Song C."/>
            <person name="Liu Y."/>
        </authorList>
    </citation>
    <scope>NUCLEOTIDE SEQUENCE [LARGE SCALE GENOMIC DNA]</scope>
    <source>
        <strain evidence="2">HL-2020</strain>
        <tissue evidence="2">Leaf</tissue>
    </source>
</reference>
<comment type="caution">
    <text evidence="2">The sequence shown here is derived from an EMBL/GenBank/DDBJ whole genome shotgun (WGS) entry which is preliminary data.</text>
</comment>
<evidence type="ECO:0000256" key="1">
    <source>
        <dbReference type="SAM" id="Phobius"/>
    </source>
</evidence>
<proteinExistence type="predicted"/>
<feature type="transmembrane region" description="Helical" evidence="1">
    <location>
        <begin position="202"/>
        <end position="225"/>
    </location>
</feature>
<keyword evidence="3" id="KW-1185">Reference proteome</keyword>
<dbReference type="Proteomes" id="UP000631114">
    <property type="component" value="Unassembled WGS sequence"/>
</dbReference>
<keyword evidence="1" id="KW-1133">Transmembrane helix</keyword>
<evidence type="ECO:0000313" key="2">
    <source>
        <dbReference type="EMBL" id="KAF9611563.1"/>
    </source>
</evidence>
<organism evidence="2 3">
    <name type="scientific">Coptis chinensis</name>
    <dbReference type="NCBI Taxonomy" id="261450"/>
    <lineage>
        <taxon>Eukaryota</taxon>
        <taxon>Viridiplantae</taxon>
        <taxon>Streptophyta</taxon>
        <taxon>Embryophyta</taxon>
        <taxon>Tracheophyta</taxon>
        <taxon>Spermatophyta</taxon>
        <taxon>Magnoliopsida</taxon>
        <taxon>Ranunculales</taxon>
        <taxon>Ranunculaceae</taxon>
        <taxon>Coptidoideae</taxon>
        <taxon>Coptis</taxon>
    </lineage>
</organism>
<dbReference type="AlphaFoldDB" id="A0A835I935"/>
<keyword evidence="1" id="KW-0812">Transmembrane</keyword>
<feature type="transmembrane region" description="Helical" evidence="1">
    <location>
        <begin position="92"/>
        <end position="110"/>
    </location>
</feature>